<proteinExistence type="predicted"/>
<evidence type="ECO:0000313" key="2">
    <source>
        <dbReference type="Proteomes" id="UP000799444"/>
    </source>
</evidence>
<dbReference type="Proteomes" id="UP000799444">
    <property type="component" value="Unassembled WGS sequence"/>
</dbReference>
<accession>A0A9P4QQ19</accession>
<reference evidence="1" key="1">
    <citation type="journal article" date="2020" name="Stud. Mycol.">
        <title>101 Dothideomycetes genomes: a test case for predicting lifestyles and emergence of pathogens.</title>
        <authorList>
            <person name="Haridas S."/>
            <person name="Albert R."/>
            <person name="Binder M."/>
            <person name="Bloem J."/>
            <person name="Labutti K."/>
            <person name="Salamov A."/>
            <person name="Andreopoulos B."/>
            <person name="Baker S."/>
            <person name="Barry K."/>
            <person name="Bills G."/>
            <person name="Bluhm B."/>
            <person name="Cannon C."/>
            <person name="Castanera R."/>
            <person name="Culley D."/>
            <person name="Daum C."/>
            <person name="Ezra D."/>
            <person name="Gonzalez J."/>
            <person name="Henrissat B."/>
            <person name="Kuo A."/>
            <person name="Liang C."/>
            <person name="Lipzen A."/>
            <person name="Lutzoni F."/>
            <person name="Magnuson J."/>
            <person name="Mondo S."/>
            <person name="Nolan M."/>
            <person name="Ohm R."/>
            <person name="Pangilinan J."/>
            <person name="Park H.-J."/>
            <person name="Ramirez L."/>
            <person name="Alfaro M."/>
            <person name="Sun H."/>
            <person name="Tritt A."/>
            <person name="Yoshinaga Y."/>
            <person name="Zwiers L.-H."/>
            <person name="Turgeon B."/>
            <person name="Goodwin S."/>
            <person name="Spatafora J."/>
            <person name="Crous P."/>
            <person name="Grigoriev I."/>
        </authorList>
    </citation>
    <scope>NUCLEOTIDE SEQUENCE</scope>
    <source>
        <strain evidence="1">CBS 125425</strain>
    </source>
</reference>
<name>A0A9P4QQ19_9PLEO</name>
<dbReference type="EMBL" id="ML996240">
    <property type="protein sequence ID" value="KAF2729610.1"/>
    <property type="molecule type" value="Genomic_DNA"/>
</dbReference>
<organism evidence="1 2">
    <name type="scientific">Polyplosphaeria fusca</name>
    <dbReference type="NCBI Taxonomy" id="682080"/>
    <lineage>
        <taxon>Eukaryota</taxon>
        <taxon>Fungi</taxon>
        <taxon>Dikarya</taxon>
        <taxon>Ascomycota</taxon>
        <taxon>Pezizomycotina</taxon>
        <taxon>Dothideomycetes</taxon>
        <taxon>Pleosporomycetidae</taxon>
        <taxon>Pleosporales</taxon>
        <taxon>Tetraplosphaeriaceae</taxon>
        <taxon>Polyplosphaeria</taxon>
    </lineage>
</organism>
<gene>
    <name evidence="1" type="ORF">EJ04DRAFT_527661</name>
</gene>
<keyword evidence="2" id="KW-1185">Reference proteome</keyword>
<sequence length="169" mass="20338">MSRRTPCTKEWLQSILAASNDKEMVKYVNETIENSVFTPQQVEEWCQNELKETKKVIFSRGMKFIKLNKRYHNIRKDKPLPEKYQELSRTYWAKEKAELSTALRHAKREPEEDRKLDDVLLFAEYDQFAIRSIEAKLKIVEKIRRLERKGNPVEREDILKKMVEHLQQK</sequence>
<evidence type="ECO:0000313" key="1">
    <source>
        <dbReference type="EMBL" id="KAF2729610.1"/>
    </source>
</evidence>
<dbReference type="AlphaFoldDB" id="A0A9P4QQ19"/>
<comment type="caution">
    <text evidence="1">The sequence shown here is derived from an EMBL/GenBank/DDBJ whole genome shotgun (WGS) entry which is preliminary data.</text>
</comment>
<protein>
    <submittedName>
        <fullName evidence="1">Uncharacterized protein</fullName>
    </submittedName>
</protein>